<evidence type="ECO:0000256" key="6">
    <source>
        <dbReference type="ARBA" id="ARBA00022490"/>
    </source>
</evidence>
<dbReference type="GO" id="GO:0008023">
    <property type="term" value="C:transcription elongation factor complex"/>
    <property type="evidence" value="ECO:0007669"/>
    <property type="project" value="TreeGrafter"/>
</dbReference>
<dbReference type="InterPro" id="IPR008728">
    <property type="entry name" value="Elongator_complex_protein_4"/>
</dbReference>
<evidence type="ECO:0000313" key="10">
    <source>
        <dbReference type="EMBL" id="GFH47737.1"/>
    </source>
</evidence>
<keyword evidence="11" id="KW-1185">Reference proteome</keyword>
<keyword evidence="6" id="KW-0963">Cytoplasm</keyword>
<comment type="similarity">
    <text evidence="4">Belongs to the ELP4 family.</text>
</comment>
<dbReference type="InterPro" id="IPR027417">
    <property type="entry name" value="P-loop_NTPase"/>
</dbReference>
<evidence type="ECO:0000256" key="5">
    <source>
        <dbReference type="ARBA" id="ARBA00020265"/>
    </source>
</evidence>
<feature type="region of interest" description="Disordered" evidence="9">
    <location>
        <begin position="1"/>
        <end position="28"/>
    </location>
</feature>
<keyword evidence="8" id="KW-0539">Nucleus</keyword>
<gene>
    <name evidence="10" type="ORF">CTEN210_04212</name>
</gene>
<accession>A0AAD3CKI4</accession>
<evidence type="ECO:0000256" key="9">
    <source>
        <dbReference type="SAM" id="MobiDB-lite"/>
    </source>
</evidence>
<sequence>MSSSFRRGGRIRSRPTSSSDTFPKTPLSSSAVLERVGTKPWVGGFTLTSSGLREFDAILGGGQPLGTAMLLEEDRWTQDLAMALMRYWAGEAVAQGQTLSLAATQQDVKDISLDSIEAKGTLSSQGMSSIALSKFLQMIPLDQHFEKAKSKDEAFQRKIDKAKIEKNITSLSGFDTIQEDDDYAEEEMEDTVAEEGLTNAWQYKLSIQNKRMGPTVSNQVKGQKVFCHSFDLGSSMMEQNHPHWPKDMESEYISILENFCGNEERATAIAFFHNCVKHIEEKLNARPNTVIRMLIMNAPISIMTIAMPLLLSHVRNHSLPVVFLLSVRPWTIDVRTSSQGLIALKRTCDAVFTCEGFAAMVSPPPPEFSDLAGILTIKKIALQSLSHFSDTTTNRRPPANRYGMKRDRRKMHIRMLHLPPEDFSAGGSSVGSGARSGAGKVQEKDTSSITRVLRF</sequence>
<comment type="subcellular location">
    <subcellularLocation>
        <location evidence="2">Cytoplasm</location>
    </subcellularLocation>
    <subcellularLocation>
        <location evidence="1">Nucleus</location>
    </subcellularLocation>
</comment>
<evidence type="ECO:0000256" key="4">
    <source>
        <dbReference type="ARBA" id="ARBA00007573"/>
    </source>
</evidence>
<dbReference type="PANTHER" id="PTHR12896">
    <property type="entry name" value="PAX6 NEIGHBOR PROTEIN PAXNEB"/>
    <property type="match status" value="1"/>
</dbReference>
<dbReference type="GO" id="GO:0002098">
    <property type="term" value="P:tRNA wobble uridine modification"/>
    <property type="evidence" value="ECO:0007669"/>
    <property type="project" value="InterPro"/>
</dbReference>
<organism evidence="10 11">
    <name type="scientific">Chaetoceros tenuissimus</name>
    <dbReference type="NCBI Taxonomy" id="426638"/>
    <lineage>
        <taxon>Eukaryota</taxon>
        <taxon>Sar</taxon>
        <taxon>Stramenopiles</taxon>
        <taxon>Ochrophyta</taxon>
        <taxon>Bacillariophyta</taxon>
        <taxon>Coscinodiscophyceae</taxon>
        <taxon>Chaetocerotophycidae</taxon>
        <taxon>Chaetocerotales</taxon>
        <taxon>Chaetocerotaceae</taxon>
        <taxon>Chaetoceros</taxon>
    </lineage>
</organism>
<feature type="region of interest" description="Disordered" evidence="9">
    <location>
        <begin position="423"/>
        <end position="455"/>
    </location>
</feature>
<evidence type="ECO:0000256" key="3">
    <source>
        <dbReference type="ARBA" id="ARBA00005043"/>
    </source>
</evidence>
<dbReference type="PANTHER" id="PTHR12896:SF1">
    <property type="entry name" value="ELONGATOR COMPLEX PROTEIN 4"/>
    <property type="match status" value="1"/>
</dbReference>
<evidence type="ECO:0000313" key="11">
    <source>
        <dbReference type="Proteomes" id="UP001054902"/>
    </source>
</evidence>
<dbReference type="Gene3D" id="3.40.50.300">
    <property type="entry name" value="P-loop containing nucleotide triphosphate hydrolases"/>
    <property type="match status" value="1"/>
</dbReference>
<proteinExistence type="inferred from homology"/>
<evidence type="ECO:0000256" key="2">
    <source>
        <dbReference type="ARBA" id="ARBA00004496"/>
    </source>
</evidence>
<dbReference type="Proteomes" id="UP001054902">
    <property type="component" value="Unassembled WGS sequence"/>
</dbReference>
<protein>
    <recommendedName>
        <fullName evidence="5">Elongator complex protein 4</fullName>
    </recommendedName>
</protein>
<reference evidence="10 11" key="1">
    <citation type="journal article" date="2021" name="Sci. Rep.">
        <title>The genome of the diatom Chaetoceros tenuissimus carries an ancient integrated fragment of an extant virus.</title>
        <authorList>
            <person name="Hongo Y."/>
            <person name="Kimura K."/>
            <person name="Takaki Y."/>
            <person name="Yoshida Y."/>
            <person name="Baba S."/>
            <person name="Kobayashi G."/>
            <person name="Nagasaki K."/>
            <person name="Hano T."/>
            <person name="Tomaru Y."/>
        </authorList>
    </citation>
    <scope>NUCLEOTIDE SEQUENCE [LARGE SCALE GENOMIC DNA]</scope>
    <source>
        <strain evidence="10 11">NIES-3715</strain>
    </source>
</reference>
<evidence type="ECO:0000256" key="7">
    <source>
        <dbReference type="ARBA" id="ARBA00022694"/>
    </source>
</evidence>
<comment type="pathway">
    <text evidence="3">tRNA modification; 5-methoxycarbonylmethyl-2-thiouridine-tRNA biosynthesis.</text>
</comment>
<name>A0AAD3CKI4_9STRA</name>
<dbReference type="EMBL" id="BLLK01000023">
    <property type="protein sequence ID" value="GFH47737.1"/>
    <property type="molecule type" value="Genomic_DNA"/>
</dbReference>
<keyword evidence="7" id="KW-0819">tRNA processing</keyword>
<dbReference type="GO" id="GO:0005737">
    <property type="term" value="C:cytoplasm"/>
    <property type="evidence" value="ECO:0007669"/>
    <property type="project" value="UniProtKB-SubCell"/>
</dbReference>
<evidence type="ECO:0000256" key="1">
    <source>
        <dbReference type="ARBA" id="ARBA00004123"/>
    </source>
</evidence>
<evidence type="ECO:0000256" key="8">
    <source>
        <dbReference type="ARBA" id="ARBA00023242"/>
    </source>
</evidence>
<dbReference type="GO" id="GO:0033588">
    <property type="term" value="C:elongator holoenzyme complex"/>
    <property type="evidence" value="ECO:0007669"/>
    <property type="project" value="InterPro"/>
</dbReference>
<dbReference type="AlphaFoldDB" id="A0AAD3CKI4"/>
<comment type="caution">
    <text evidence="10">The sequence shown here is derived from an EMBL/GenBank/DDBJ whole genome shotgun (WGS) entry which is preliminary data.</text>
</comment>
<dbReference type="Pfam" id="PF05625">
    <property type="entry name" value="PAXNEB"/>
    <property type="match status" value="1"/>
</dbReference>